<dbReference type="Pfam" id="PF26640">
    <property type="entry name" value="DUF8212"/>
    <property type="match status" value="1"/>
</dbReference>
<protein>
    <submittedName>
        <fullName evidence="3">HET domain-containing protein</fullName>
    </submittedName>
</protein>
<organism evidence="3 4">
    <name type="scientific">Colletotrichum orchidophilum</name>
    <dbReference type="NCBI Taxonomy" id="1209926"/>
    <lineage>
        <taxon>Eukaryota</taxon>
        <taxon>Fungi</taxon>
        <taxon>Dikarya</taxon>
        <taxon>Ascomycota</taxon>
        <taxon>Pezizomycotina</taxon>
        <taxon>Sordariomycetes</taxon>
        <taxon>Hypocreomycetidae</taxon>
        <taxon>Glomerellales</taxon>
        <taxon>Glomerellaceae</taxon>
        <taxon>Colletotrichum</taxon>
    </lineage>
</organism>
<evidence type="ECO:0000313" key="3">
    <source>
        <dbReference type="EMBL" id="OHE94150.1"/>
    </source>
</evidence>
<dbReference type="GeneID" id="34563626"/>
<evidence type="ECO:0000313" key="4">
    <source>
        <dbReference type="Proteomes" id="UP000176998"/>
    </source>
</evidence>
<dbReference type="AlphaFoldDB" id="A0A1G4AYA7"/>
<gene>
    <name evidence="3" type="ORF">CORC01_10488</name>
</gene>
<comment type="caution">
    <text evidence="3">The sequence shown here is derived from an EMBL/GenBank/DDBJ whole genome shotgun (WGS) entry which is preliminary data.</text>
</comment>
<feature type="non-terminal residue" evidence="3">
    <location>
        <position position="583"/>
    </location>
</feature>
<dbReference type="RefSeq" id="XP_022471313.1">
    <property type="nucleotide sequence ID" value="XM_022622116.1"/>
</dbReference>
<feature type="domain" description="DUF8212" evidence="2">
    <location>
        <begin position="240"/>
        <end position="267"/>
    </location>
</feature>
<reference evidence="3 4" key="1">
    <citation type="submission" date="2016-09" db="EMBL/GenBank/DDBJ databases">
        <authorList>
            <person name="Capua I."/>
            <person name="De Benedictis P."/>
            <person name="Joannis T."/>
            <person name="Lombin L.H."/>
            <person name="Cattoli G."/>
        </authorList>
    </citation>
    <scope>NUCLEOTIDE SEQUENCE [LARGE SCALE GENOMIC DNA]</scope>
    <source>
        <strain evidence="3 4">IMI 309357</strain>
    </source>
</reference>
<keyword evidence="4" id="KW-1185">Reference proteome</keyword>
<dbReference type="PANTHER" id="PTHR10622">
    <property type="entry name" value="HET DOMAIN-CONTAINING PROTEIN"/>
    <property type="match status" value="1"/>
</dbReference>
<dbReference type="PANTHER" id="PTHR10622:SF12">
    <property type="entry name" value="HET DOMAIN-CONTAINING PROTEIN"/>
    <property type="match status" value="1"/>
</dbReference>
<feature type="region of interest" description="Disordered" evidence="1">
    <location>
        <begin position="524"/>
        <end position="556"/>
    </location>
</feature>
<dbReference type="InterPro" id="IPR058525">
    <property type="entry name" value="DUF8212"/>
</dbReference>
<evidence type="ECO:0000259" key="2">
    <source>
        <dbReference type="Pfam" id="PF26640"/>
    </source>
</evidence>
<accession>A0A1G4AYA7</accession>
<dbReference type="Proteomes" id="UP000176998">
    <property type="component" value="Unassembled WGS sequence"/>
</dbReference>
<dbReference type="EMBL" id="MJBS01000105">
    <property type="protein sequence ID" value="OHE94150.1"/>
    <property type="molecule type" value="Genomic_DNA"/>
</dbReference>
<dbReference type="STRING" id="1209926.A0A1G4AYA7"/>
<sequence length="583" mass="65789">MKLLDVRTRILETFDFPPPKKYAIFSHVYSTPGHDEWDAYDSADVRDLSRETIINKACLLTEQNGVSHIWIDSLCIAKESPVEVATTINHLHKYVQSASLCLVYLFDLLCEPPSFGGKTLKHAEEAWKQTEERWKRSLFWSRSWTLQEMLFARKIYFYDSKWHLQGESSSPEFLSRLLRITGIETSVLGNPRLLQCLSIAKKMSWAVGKKDFYAEDSSYALFGVFGVSIPIVYGEGKASAFRRLQQEILRTTSDLSLFAWTSVDDKLPRGLFAISVEEFKWFGQTEFGRSPFTMDASARLTREDAFIKGRCFELDDVTFLDLGMSPWTMGTQFSANRCGILIRRGDSGRYHRVSSSVIHMSPPHEACKIEEVTIDLGDKNGVVTSLTPQQKALNLNLRAPVNVFLAGDGHSGPVIVGKSWIGPCHHDGPSQEEEEAGRTSIRGNDRDTPPSSPNQDGTIAMRSPRISESSNDSDTERGSNPAKDAMATLVEPSSPSHTTDADTVIRARNLATKILQEFRTSRQILAHETKEQEQRDKTNRTHPASRRRGTNAPQRRLRLARSTELACPFFVHSPWKHLDCLRS</sequence>
<proteinExistence type="predicted"/>
<feature type="region of interest" description="Disordered" evidence="1">
    <location>
        <begin position="421"/>
        <end position="481"/>
    </location>
</feature>
<feature type="compositionally biased region" description="Basic and acidic residues" evidence="1">
    <location>
        <begin position="525"/>
        <end position="539"/>
    </location>
</feature>
<name>A0A1G4AYA7_9PEZI</name>
<evidence type="ECO:0000256" key="1">
    <source>
        <dbReference type="SAM" id="MobiDB-lite"/>
    </source>
</evidence>
<feature type="compositionally biased region" description="Basic residues" evidence="1">
    <location>
        <begin position="543"/>
        <end position="556"/>
    </location>
</feature>
<dbReference type="OrthoDB" id="5241264at2759"/>